<name>A0A2K5AT96_9ARCH</name>
<dbReference type="AlphaFoldDB" id="A0A2K5AT96"/>
<accession>A0A2K5AT96</accession>
<proteinExistence type="predicted"/>
<dbReference type="RefSeq" id="WP_103286582.1">
    <property type="nucleotide sequence ID" value="NZ_LT981265.1"/>
</dbReference>
<sequence>MSEEYRDKVIDAVIDTLRSILGEVTVQALEVFMKMNGTSLYSIYDEPDRVTNLLYVLFKSSARFLEDEIVKEVCLRLGHEYNCKVSLNDIINSIKYKQ</sequence>
<protein>
    <submittedName>
        <fullName evidence="1">Uncharacterized protein</fullName>
    </submittedName>
</protein>
<evidence type="ECO:0000313" key="1">
    <source>
        <dbReference type="EMBL" id="SPC34834.1"/>
    </source>
</evidence>
<evidence type="ECO:0000313" key="2">
    <source>
        <dbReference type="Proteomes" id="UP000236248"/>
    </source>
</evidence>
<dbReference type="Gene3D" id="1.10.1200.200">
    <property type="entry name" value="Protein of unknown function DUF3227"/>
    <property type="match status" value="1"/>
</dbReference>
<dbReference type="KEGG" id="ncv:NCAV_1671"/>
<keyword evidence="2" id="KW-1185">Reference proteome</keyword>
<gene>
    <name evidence="1" type="ORF">NCAV_1671</name>
</gene>
<reference evidence="2" key="1">
    <citation type="submission" date="2018-01" db="EMBL/GenBank/DDBJ databases">
        <authorList>
            <person name="Kerou L M."/>
        </authorList>
    </citation>
    <scope>NUCLEOTIDE SEQUENCE [LARGE SCALE GENOMIC DNA]</scope>
    <source>
        <strain evidence="2">SCU2</strain>
    </source>
</reference>
<dbReference type="EMBL" id="LT981265">
    <property type="protein sequence ID" value="SPC34834.1"/>
    <property type="molecule type" value="Genomic_DNA"/>
</dbReference>
<dbReference type="Proteomes" id="UP000236248">
    <property type="component" value="Chromosome NCAV"/>
</dbReference>
<dbReference type="InterPro" id="IPR044908">
    <property type="entry name" value="NitrOD5-like_sf"/>
</dbReference>
<dbReference type="GeneID" id="41595661"/>
<organism evidence="1 2">
    <name type="scientific">Candidatus Nitrosocaldus cavascurensis</name>
    <dbReference type="NCBI Taxonomy" id="2058097"/>
    <lineage>
        <taxon>Archaea</taxon>
        <taxon>Nitrososphaerota</taxon>
        <taxon>Nitrososphaeria</taxon>
        <taxon>Candidatus Nitrosocaldales</taxon>
        <taxon>Candidatus Nitrosocaldaceae</taxon>
        <taxon>Candidatus Nitrosocaldus</taxon>
    </lineage>
</organism>